<name>D3AIL1_9FIRM</name>
<protein>
    <submittedName>
        <fullName evidence="1">Uncharacterized protein</fullName>
    </submittedName>
</protein>
<sequence length="90" mass="10765">MLEEETKCMQKKSHINPEFYIGSSKGRIIGFLAISYKKLIRKMLGWYFREIVYQQNQFNESVLITLDTSKMLMQEILDKEQLTDHKRSED</sequence>
<proteinExistence type="predicted"/>
<dbReference type="EMBL" id="ACIO01000281">
    <property type="protein sequence ID" value="EFC98337.1"/>
    <property type="molecule type" value="Genomic_DNA"/>
</dbReference>
<accession>D3AIL1</accession>
<dbReference type="HOGENOM" id="CLU_2436794_0_0_9"/>
<gene>
    <name evidence="1" type="ORF">CLOSTHATH_03451</name>
</gene>
<dbReference type="Proteomes" id="UP000004968">
    <property type="component" value="Unassembled WGS sequence"/>
</dbReference>
<evidence type="ECO:0000313" key="1">
    <source>
        <dbReference type="EMBL" id="EFC98337.1"/>
    </source>
</evidence>
<comment type="caution">
    <text evidence="1">The sequence shown here is derived from an EMBL/GenBank/DDBJ whole genome shotgun (WGS) entry which is preliminary data.</text>
</comment>
<evidence type="ECO:0000313" key="2">
    <source>
        <dbReference type="Proteomes" id="UP000004968"/>
    </source>
</evidence>
<reference evidence="1 2" key="1">
    <citation type="submission" date="2010-01" db="EMBL/GenBank/DDBJ databases">
        <authorList>
            <person name="Weinstock G."/>
            <person name="Sodergren E."/>
            <person name="Clifton S."/>
            <person name="Fulton L."/>
            <person name="Fulton B."/>
            <person name="Courtney L."/>
            <person name="Fronick C."/>
            <person name="Harrison M."/>
            <person name="Strong C."/>
            <person name="Farmer C."/>
            <person name="Delahaunty K."/>
            <person name="Markovic C."/>
            <person name="Hall O."/>
            <person name="Minx P."/>
            <person name="Tomlinson C."/>
            <person name="Mitreva M."/>
            <person name="Nelson J."/>
            <person name="Hou S."/>
            <person name="Wollam A."/>
            <person name="Pepin K.H."/>
            <person name="Johnson M."/>
            <person name="Bhonagiri V."/>
            <person name="Nash W.E."/>
            <person name="Warren W."/>
            <person name="Chinwalla A."/>
            <person name="Mardis E.R."/>
            <person name="Wilson R.K."/>
        </authorList>
    </citation>
    <scope>NUCLEOTIDE SEQUENCE [LARGE SCALE GENOMIC DNA]</scope>
    <source>
        <strain evidence="1 2">DSM 13479</strain>
    </source>
</reference>
<organism evidence="1 2">
    <name type="scientific">Hungatella hathewayi DSM 13479</name>
    <dbReference type="NCBI Taxonomy" id="566550"/>
    <lineage>
        <taxon>Bacteria</taxon>
        <taxon>Bacillati</taxon>
        <taxon>Bacillota</taxon>
        <taxon>Clostridia</taxon>
        <taxon>Lachnospirales</taxon>
        <taxon>Lachnospiraceae</taxon>
        <taxon>Hungatella</taxon>
    </lineage>
</organism>
<dbReference type="AlphaFoldDB" id="D3AIL1"/>